<dbReference type="AlphaFoldDB" id="A0A9K3JSE0"/>
<protein>
    <submittedName>
        <fullName evidence="1">Uncharacterized protein</fullName>
    </submittedName>
</protein>
<reference evidence="1" key="2">
    <citation type="submission" date="2020-06" db="EMBL/GenBank/DDBJ databases">
        <title>Helianthus annuus Genome sequencing and assembly Release 2.</title>
        <authorList>
            <person name="Gouzy J."/>
            <person name="Langlade N."/>
            <person name="Munos S."/>
        </authorList>
    </citation>
    <scope>NUCLEOTIDE SEQUENCE</scope>
    <source>
        <tissue evidence="1">Leaves</tissue>
    </source>
</reference>
<dbReference type="Proteomes" id="UP000215914">
    <property type="component" value="Unassembled WGS sequence"/>
</dbReference>
<dbReference type="Gramene" id="mRNA:HanXRQr2_Chr01g0006801">
    <property type="protein sequence ID" value="mRNA:HanXRQr2_Chr01g0006801"/>
    <property type="gene ID" value="HanXRQr2_Chr01g0006801"/>
</dbReference>
<accession>A0A9K3JSE0</accession>
<sequence>MMSMRKDLEIRNGGFGLGDVRELYADDQEYEHLSEDEVVDLSKGDKENVSAGFDGMSLEDCVAGLFRMFDEAEGLKRRLEEDVTKVAARFLNSECLLPVLERYKLMFNKSIVDDKSEPFGVKSDAGRKKGMFLVFLYTYVI</sequence>
<proteinExistence type="predicted"/>
<name>A0A9K3JSE0_HELAN</name>
<gene>
    <name evidence="1" type="ORF">HanXRQr2_Chr01g0006801</name>
</gene>
<keyword evidence="2" id="KW-1185">Reference proteome</keyword>
<reference evidence="1" key="1">
    <citation type="journal article" date="2017" name="Nature">
        <title>The sunflower genome provides insights into oil metabolism, flowering and Asterid evolution.</title>
        <authorList>
            <person name="Badouin H."/>
            <person name="Gouzy J."/>
            <person name="Grassa C.J."/>
            <person name="Murat F."/>
            <person name="Staton S.E."/>
            <person name="Cottret L."/>
            <person name="Lelandais-Briere C."/>
            <person name="Owens G.L."/>
            <person name="Carrere S."/>
            <person name="Mayjonade B."/>
            <person name="Legrand L."/>
            <person name="Gill N."/>
            <person name="Kane N.C."/>
            <person name="Bowers J.E."/>
            <person name="Hubner S."/>
            <person name="Bellec A."/>
            <person name="Berard A."/>
            <person name="Berges H."/>
            <person name="Blanchet N."/>
            <person name="Boniface M.C."/>
            <person name="Brunel D."/>
            <person name="Catrice O."/>
            <person name="Chaidir N."/>
            <person name="Claudel C."/>
            <person name="Donnadieu C."/>
            <person name="Faraut T."/>
            <person name="Fievet G."/>
            <person name="Helmstetter N."/>
            <person name="King M."/>
            <person name="Knapp S.J."/>
            <person name="Lai Z."/>
            <person name="Le Paslier M.C."/>
            <person name="Lippi Y."/>
            <person name="Lorenzon L."/>
            <person name="Mandel J.R."/>
            <person name="Marage G."/>
            <person name="Marchand G."/>
            <person name="Marquand E."/>
            <person name="Bret-Mestries E."/>
            <person name="Morien E."/>
            <person name="Nambeesan S."/>
            <person name="Nguyen T."/>
            <person name="Pegot-Espagnet P."/>
            <person name="Pouilly N."/>
            <person name="Raftis F."/>
            <person name="Sallet E."/>
            <person name="Schiex T."/>
            <person name="Thomas J."/>
            <person name="Vandecasteele C."/>
            <person name="Vares D."/>
            <person name="Vear F."/>
            <person name="Vautrin S."/>
            <person name="Crespi M."/>
            <person name="Mangin B."/>
            <person name="Burke J.M."/>
            <person name="Salse J."/>
            <person name="Munos S."/>
            <person name="Vincourt P."/>
            <person name="Rieseberg L.H."/>
            <person name="Langlade N.B."/>
        </authorList>
    </citation>
    <scope>NUCLEOTIDE SEQUENCE</scope>
    <source>
        <tissue evidence="1">Leaves</tissue>
    </source>
</reference>
<evidence type="ECO:0000313" key="2">
    <source>
        <dbReference type="Proteomes" id="UP000215914"/>
    </source>
</evidence>
<dbReference type="EMBL" id="MNCJ02000316">
    <property type="protein sequence ID" value="KAF5820843.1"/>
    <property type="molecule type" value="Genomic_DNA"/>
</dbReference>
<organism evidence="1 2">
    <name type="scientific">Helianthus annuus</name>
    <name type="common">Common sunflower</name>
    <dbReference type="NCBI Taxonomy" id="4232"/>
    <lineage>
        <taxon>Eukaryota</taxon>
        <taxon>Viridiplantae</taxon>
        <taxon>Streptophyta</taxon>
        <taxon>Embryophyta</taxon>
        <taxon>Tracheophyta</taxon>
        <taxon>Spermatophyta</taxon>
        <taxon>Magnoliopsida</taxon>
        <taxon>eudicotyledons</taxon>
        <taxon>Gunneridae</taxon>
        <taxon>Pentapetalae</taxon>
        <taxon>asterids</taxon>
        <taxon>campanulids</taxon>
        <taxon>Asterales</taxon>
        <taxon>Asteraceae</taxon>
        <taxon>Asteroideae</taxon>
        <taxon>Heliantheae alliance</taxon>
        <taxon>Heliantheae</taxon>
        <taxon>Helianthus</taxon>
    </lineage>
</organism>
<comment type="caution">
    <text evidence="1">The sequence shown here is derived from an EMBL/GenBank/DDBJ whole genome shotgun (WGS) entry which is preliminary data.</text>
</comment>
<evidence type="ECO:0000313" key="1">
    <source>
        <dbReference type="EMBL" id="KAF5820843.1"/>
    </source>
</evidence>